<dbReference type="HOGENOM" id="CLU_2284081_0_0_1"/>
<keyword evidence="1" id="KW-0812">Transmembrane</keyword>
<protein>
    <recommendedName>
        <fullName evidence="4">Chitin synthase export chaperone</fullName>
    </recommendedName>
</protein>
<dbReference type="AlphaFoldDB" id="W4JPD7"/>
<keyword evidence="1" id="KW-0472">Membrane</keyword>
<dbReference type="KEGG" id="hir:HETIRDRAFT_243228"/>
<dbReference type="GeneID" id="20668974"/>
<evidence type="ECO:0008006" key="4">
    <source>
        <dbReference type="Google" id="ProtNLM"/>
    </source>
</evidence>
<dbReference type="Proteomes" id="UP000030671">
    <property type="component" value="Unassembled WGS sequence"/>
</dbReference>
<name>W4JPD7_HETIT</name>
<feature type="transmembrane region" description="Helical" evidence="1">
    <location>
        <begin position="60"/>
        <end position="78"/>
    </location>
</feature>
<sequence length="102" mass="11406">IILVNILVLALSTRVNQFQDFFYVADLFPFALSIVTLVISVFMLLLDIGVKDSITARPPFQIGIMFVLSIFWLAFNAFSTSRWKEVPMNCSTIPAGALYPSV</sequence>
<dbReference type="InParanoid" id="W4JPD7"/>
<reference evidence="2 3" key="1">
    <citation type="journal article" date="2012" name="New Phytol.">
        <title>Insight into trade-off between wood decay and parasitism from the genome of a fungal forest pathogen.</title>
        <authorList>
            <person name="Olson A."/>
            <person name="Aerts A."/>
            <person name="Asiegbu F."/>
            <person name="Belbahri L."/>
            <person name="Bouzid O."/>
            <person name="Broberg A."/>
            <person name="Canback B."/>
            <person name="Coutinho P.M."/>
            <person name="Cullen D."/>
            <person name="Dalman K."/>
            <person name="Deflorio G."/>
            <person name="van Diepen L.T."/>
            <person name="Dunand C."/>
            <person name="Duplessis S."/>
            <person name="Durling M."/>
            <person name="Gonthier P."/>
            <person name="Grimwood J."/>
            <person name="Fossdal C.G."/>
            <person name="Hansson D."/>
            <person name="Henrissat B."/>
            <person name="Hietala A."/>
            <person name="Himmelstrand K."/>
            <person name="Hoffmeister D."/>
            <person name="Hogberg N."/>
            <person name="James T.Y."/>
            <person name="Karlsson M."/>
            <person name="Kohler A."/>
            <person name="Kues U."/>
            <person name="Lee Y.H."/>
            <person name="Lin Y.C."/>
            <person name="Lind M."/>
            <person name="Lindquist E."/>
            <person name="Lombard V."/>
            <person name="Lucas S."/>
            <person name="Lunden K."/>
            <person name="Morin E."/>
            <person name="Murat C."/>
            <person name="Park J."/>
            <person name="Raffaello T."/>
            <person name="Rouze P."/>
            <person name="Salamov A."/>
            <person name="Schmutz J."/>
            <person name="Solheim H."/>
            <person name="Stahlberg J."/>
            <person name="Velez H."/>
            <person name="de Vries R.P."/>
            <person name="Wiebenga A."/>
            <person name="Woodward S."/>
            <person name="Yakovlev I."/>
            <person name="Garbelotto M."/>
            <person name="Martin F."/>
            <person name="Grigoriev I.V."/>
            <person name="Stenlid J."/>
        </authorList>
    </citation>
    <scope>NUCLEOTIDE SEQUENCE [LARGE SCALE GENOMIC DNA]</scope>
    <source>
        <strain evidence="2 3">TC 32-1</strain>
    </source>
</reference>
<feature type="non-terminal residue" evidence="2">
    <location>
        <position position="102"/>
    </location>
</feature>
<gene>
    <name evidence="2" type="ORF">HETIRDRAFT_243228</name>
</gene>
<feature type="transmembrane region" description="Helical" evidence="1">
    <location>
        <begin position="27"/>
        <end position="48"/>
    </location>
</feature>
<organism evidence="2 3">
    <name type="scientific">Heterobasidion irregulare (strain TC 32-1)</name>
    <dbReference type="NCBI Taxonomy" id="747525"/>
    <lineage>
        <taxon>Eukaryota</taxon>
        <taxon>Fungi</taxon>
        <taxon>Dikarya</taxon>
        <taxon>Basidiomycota</taxon>
        <taxon>Agaricomycotina</taxon>
        <taxon>Agaricomycetes</taxon>
        <taxon>Russulales</taxon>
        <taxon>Bondarzewiaceae</taxon>
        <taxon>Heterobasidion</taxon>
        <taxon>Heterobasidion annosum species complex</taxon>
    </lineage>
</organism>
<evidence type="ECO:0000313" key="2">
    <source>
        <dbReference type="EMBL" id="ETW75432.1"/>
    </source>
</evidence>
<keyword evidence="3" id="KW-1185">Reference proteome</keyword>
<evidence type="ECO:0000256" key="1">
    <source>
        <dbReference type="SAM" id="Phobius"/>
    </source>
</evidence>
<dbReference type="EMBL" id="KI925466">
    <property type="protein sequence ID" value="ETW75432.1"/>
    <property type="molecule type" value="Genomic_DNA"/>
</dbReference>
<feature type="non-terminal residue" evidence="2">
    <location>
        <position position="1"/>
    </location>
</feature>
<proteinExistence type="predicted"/>
<dbReference type="OrthoDB" id="2793550at2759"/>
<evidence type="ECO:0000313" key="3">
    <source>
        <dbReference type="Proteomes" id="UP000030671"/>
    </source>
</evidence>
<accession>W4JPD7</accession>
<keyword evidence="1" id="KW-1133">Transmembrane helix</keyword>
<dbReference type="RefSeq" id="XP_009552851.1">
    <property type="nucleotide sequence ID" value="XM_009554556.1"/>
</dbReference>